<evidence type="ECO:0000259" key="4">
    <source>
        <dbReference type="SMART" id="SM00382"/>
    </source>
</evidence>
<dbReference type="InterPro" id="IPR025158">
    <property type="entry name" value="Mg_chelat-rel_C"/>
</dbReference>
<dbReference type="InterPro" id="IPR020568">
    <property type="entry name" value="Ribosomal_Su5_D2-typ_SF"/>
</dbReference>
<dbReference type="STRING" id="1799789.AX660_07355"/>
<dbReference type="SMART" id="SM00382">
    <property type="entry name" value="AAA"/>
    <property type="match status" value="1"/>
</dbReference>
<organism evidence="5 6">
    <name type="scientific">Paraglaciecola hydrolytica</name>
    <dbReference type="NCBI Taxonomy" id="1799789"/>
    <lineage>
        <taxon>Bacteria</taxon>
        <taxon>Pseudomonadati</taxon>
        <taxon>Pseudomonadota</taxon>
        <taxon>Gammaproteobacteria</taxon>
        <taxon>Alteromonadales</taxon>
        <taxon>Alteromonadaceae</taxon>
        <taxon>Paraglaciecola</taxon>
    </lineage>
</organism>
<keyword evidence="5" id="KW-0378">Hydrolase</keyword>
<evidence type="ECO:0000256" key="2">
    <source>
        <dbReference type="ARBA" id="ARBA00022741"/>
    </source>
</evidence>
<dbReference type="GO" id="GO:0006508">
    <property type="term" value="P:proteolysis"/>
    <property type="evidence" value="ECO:0007669"/>
    <property type="project" value="UniProtKB-KW"/>
</dbReference>
<proteinExistence type="inferred from homology"/>
<protein>
    <submittedName>
        <fullName evidence="5">ATP-dependent protease</fullName>
    </submittedName>
</protein>
<evidence type="ECO:0000313" key="5">
    <source>
        <dbReference type="EMBL" id="KXI29839.1"/>
    </source>
</evidence>
<dbReference type="NCBIfam" id="TIGR00368">
    <property type="entry name" value="YifB family Mg chelatase-like AAA ATPase"/>
    <property type="match status" value="1"/>
</dbReference>
<dbReference type="SUPFAM" id="SSF54211">
    <property type="entry name" value="Ribosomal protein S5 domain 2-like"/>
    <property type="match status" value="1"/>
</dbReference>
<dbReference type="InterPro" id="IPR001208">
    <property type="entry name" value="MCM_dom"/>
</dbReference>
<evidence type="ECO:0000256" key="3">
    <source>
        <dbReference type="ARBA" id="ARBA00022840"/>
    </source>
</evidence>
<dbReference type="GO" id="GO:0005524">
    <property type="term" value="F:ATP binding"/>
    <property type="evidence" value="ECO:0007669"/>
    <property type="project" value="UniProtKB-KW"/>
</dbReference>
<dbReference type="PANTHER" id="PTHR32039:SF7">
    <property type="entry name" value="COMPETENCE PROTEIN COMM"/>
    <property type="match status" value="1"/>
</dbReference>
<dbReference type="GO" id="GO:0008233">
    <property type="term" value="F:peptidase activity"/>
    <property type="evidence" value="ECO:0007669"/>
    <property type="project" value="UniProtKB-KW"/>
</dbReference>
<keyword evidence="3" id="KW-0067">ATP-binding</keyword>
<dbReference type="RefSeq" id="WP_068373088.1">
    <property type="nucleotide sequence ID" value="NZ_LSNE01000003.1"/>
</dbReference>
<dbReference type="Proteomes" id="UP000070299">
    <property type="component" value="Unassembled WGS sequence"/>
</dbReference>
<dbReference type="SUPFAM" id="SSF52540">
    <property type="entry name" value="P-loop containing nucleoside triphosphate hydrolases"/>
    <property type="match status" value="1"/>
</dbReference>
<dbReference type="EMBL" id="LSNE01000003">
    <property type="protein sequence ID" value="KXI29839.1"/>
    <property type="molecule type" value="Genomic_DNA"/>
</dbReference>
<dbReference type="InterPro" id="IPR014721">
    <property type="entry name" value="Ribsml_uS5_D2-typ_fold_subgr"/>
</dbReference>
<accession>A0A136A3P0</accession>
<sequence>MSLALVYSRASVGIDAPLINVEVHLANGLPCFNLVGLPEASVREAKDRVRSALINSGFEFPAKRITVNLAPADLPKDGGRFDLAIAIGIIAASYQLPAAQLQNLELVGELALSGEIRSISGALPFTYACSQAQRQAVLPAANAAEASLIKDAKIIPAQQLLEVFHHIMGQKPLAFYQVTTAPQEAHYDSDLQDVVGQGAAKRALEIAAVGAHNLLFTGPPGTGKTMLASRLITILPPMSDEEALASAAIHSIVGKPVDPATWKQRPFRHPHHTSSAVALVGGGSIPRPGEISLAHHGVLFLDELPEFDRKVLDVLREPLESGTVSISRAARQAQFPAQFQLVAAMNPSPTGSLNDGRSTSEQVLRYLNRLSGPFLDRIDLQVDVPKLPANDFSKQVKERGESSATVRARVLAARQLQLKRQGKTNAQLGSKEVDVHCKLSTEDQLYLQRAVEKLGLSLRTYHRVLKVARSIADLGGLPQIERQHLAEALHYRAFDRMLAQLANN</sequence>
<keyword evidence="2" id="KW-0547">Nucleotide-binding</keyword>
<keyword evidence="6" id="KW-1185">Reference proteome</keyword>
<dbReference type="OrthoDB" id="9813147at2"/>
<dbReference type="NCBIfam" id="NF007365">
    <property type="entry name" value="PRK09862.1"/>
    <property type="match status" value="1"/>
</dbReference>
<dbReference type="Gene3D" id="3.30.230.10">
    <property type="match status" value="1"/>
</dbReference>
<name>A0A136A3P0_9ALTE</name>
<dbReference type="Pfam" id="PF01078">
    <property type="entry name" value="Mg_chelatase"/>
    <property type="match status" value="1"/>
</dbReference>
<dbReference type="Gene3D" id="3.40.50.300">
    <property type="entry name" value="P-loop containing nucleotide triphosphate hydrolases"/>
    <property type="match status" value="1"/>
</dbReference>
<dbReference type="InterPro" id="IPR045006">
    <property type="entry name" value="CHLI-like"/>
</dbReference>
<dbReference type="Pfam" id="PF13541">
    <property type="entry name" value="ChlI"/>
    <property type="match status" value="1"/>
</dbReference>
<dbReference type="AlphaFoldDB" id="A0A136A3P0"/>
<reference evidence="6" key="1">
    <citation type="submission" date="2016-02" db="EMBL/GenBank/DDBJ databases">
        <authorList>
            <person name="Schultz-Johansen M."/>
            <person name="Glaring M.A."/>
            <person name="Bech P.K."/>
            <person name="Stougaard P."/>
        </authorList>
    </citation>
    <scope>NUCLEOTIDE SEQUENCE [LARGE SCALE GENOMIC DNA]</scope>
    <source>
        <strain evidence="6">S66</strain>
    </source>
</reference>
<dbReference type="GO" id="GO:0003677">
    <property type="term" value="F:DNA binding"/>
    <property type="evidence" value="ECO:0007669"/>
    <property type="project" value="InterPro"/>
</dbReference>
<feature type="domain" description="AAA+ ATPase" evidence="4">
    <location>
        <begin position="210"/>
        <end position="370"/>
    </location>
</feature>
<dbReference type="InterPro" id="IPR000523">
    <property type="entry name" value="Mg_chelatse_chII-like_cat_dom"/>
</dbReference>
<dbReference type="InterPro" id="IPR004482">
    <property type="entry name" value="Mg_chelat-rel"/>
</dbReference>
<dbReference type="Pfam" id="PF13335">
    <property type="entry name" value="Mg_chelatase_C"/>
    <property type="match status" value="1"/>
</dbReference>
<comment type="caution">
    <text evidence="5">The sequence shown here is derived from an EMBL/GenBank/DDBJ whole genome shotgun (WGS) entry which is preliminary data.</text>
</comment>
<dbReference type="PANTHER" id="PTHR32039">
    <property type="entry name" value="MAGNESIUM-CHELATASE SUBUNIT CHLI"/>
    <property type="match status" value="1"/>
</dbReference>
<comment type="similarity">
    <text evidence="1">Belongs to the Mg-chelatase subunits D/I family. ComM subfamily.</text>
</comment>
<dbReference type="InterPro" id="IPR003593">
    <property type="entry name" value="AAA+_ATPase"/>
</dbReference>
<evidence type="ECO:0000313" key="6">
    <source>
        <dbReference type="Proteomes" id="UP000070299"/>
    </source>
</evidence>
<gene>
    <name evidence="5" type="ORF">AX660_07355</name>
</gene>
<evidence type="ECO:0000256" key="1">
    <source>
        <dbReference type="ARBA" id="ARBA00006354"/>
    </source>
</evidence>
<dbReference type="InterPro" id="IPR027417">
    <property type="entry name" value="P-loop_NTPase"/>
</dbReference>
<dbReference type="PRINTS" id="PR01657">
    <property type="entry name" value="MCMFAMILY"/>
</dbReference>
<keyword evidence="5" id="KW-0645">Protease</keyword>